<protein>
    <submittedName>
        <fullName evidence="1">Uncharacterized protein</fullName>
    </submittedName>
</protein>
<organism evidence="1 2">
    <name type="scientific">candidate division TA06 bacterium SM23_40</name>
    <dbReference type="NCBI Taxonomy" id="1703774"/>
    <lineage>
        <taxon>Bacteria</taxon>
        <taxon>Bacteria division TA06</taxon>
    </lineage>
</organism>
<evidence type="ECO:0000313" key="2">
    <source>
        <dbReference type="Proteomes" id="UP000051717"/>
    </source>
</evidence>
<evidence type="ECO:0000313" key="1">
    <source>
        <dbReference type="EMBL" id="KPK67115.1"/>
    </source>
</evidence>
<comment type="caution">
    <text evidence="1">The sequence shown here is derived from an EMBL/GenBank/DDBJ whole genome shotgun (WGS) entry which is preliminary data.</text>
</comment>
<dbReference type="Proteomes" id="UP000051717">
    <property type="component" value="Unassembled WGS sequence"/>
</dbReference>
<sequence length="232" mass="26713">MRRDVNDALIIGCASSTVRSSPVRRPNTEIWTVTSLIDQYPRAAQSVDLWFDMHEKPEEKHPKWWIWALENQPRCMLLKQRDELVNSRAYPVDEIISRFGLYFTSSVSYMLALAIARGARWIGLYGIDMACGSEYYHQRACCEYLIGLAVGSGITVDIPKDSALLKSRWLYGYDEDRPTTENERLIEEMSIWRAEALALRRLVPEDQRPKLTQATAKMIEELNLEHASAVSR</sequence>
<reference evidence="1 2" key="1">
    <citation type="journal article" date="2015" name="Microbiome">
        <title>Genomic resolution of linkages in carbon, nitrogen, and sulfur cycling among widespread estuary sediment bacteria.</title>
        <authorList>
            <person name="Baker B.J."/>
            <person name="Lazar C.S."/>
            <person name="Teske A.P."/>
            <person name="Dick G.J."/>
        </authorList>
    </citation>
    <scope>NUCLEOTIDE SEQUENCE [LARGE SCALE GENOMIC DNA]</scope>
    <source>
        <strain evidence="1">SM23_40</strain>
    </source>
</reference>
<accession>A0A0S8G4V5</accession>
<dbReference type="AlphaFoldDB" id="A0A0S8G4V5"/>
<name>A0A0S8G4V5_UNCT6</name>
<proteinExistence type="predicted"/>
<gene>
    <name evidence="1" type="ORF">AMJ82_11220</name>
</gene>
<dbReference type="EMBL" id="LJUI01000146">
    <property type="protein sequence ID" value="KPK67115.1"/>
    <property type="molecule type" value="Genomic_DNA"/>
</dbReference>